<keyword evidence="1" id="KW-0732">Signal</keyword>
<feature type="signal peptide" evidence="1">
    <location>
        <begin position="1"/>
        <end position="23"/>
    </location>
</feature>
<evidence type="ECO:0000313" key="3">
    <source>
        <dbReference type="Proteomes" id="UP000230056"/>
    </source>
</evidence>
<accession>A0A2D3NVI8</accession>
<organism evidence="2 3">
    <name type="scientific">Fusobacterium pseudoperiodonticum</name>
    <dbReference type="NCBI Taxonomy" id="2663009"/>
    <lineage>
        <taxon>Bacteria</taxon>
        <taxon>Fusobacteriati</taxon>
        <taxon>Fusobacteriota</taxon>
        <taxon>Fusobacteriia</taxon>
        <taxon>Fusobacteriales</taxon>
        <taxon>Fusobacteriaceae</taxon>
        <taxon>Fusobacterium</taxon>
    </lineage>
</organism>
<proteinExistence type="predicted"/>
<name>A0A2D3NVI8_9FUSO</name>
<evidence type="ECO:0000313" key="2">
    <source>
        <dbReference type="EMBL" id="ATV59340.1"/>
    </source>
</evidence>
<dbReference type="Proteomes" id="UP000230056">
    <property type="component" value="Chromosome"/>
</dbReference>
<dbReference type="AlphaFoldDB" id="A0A2D3NVI8"/>
<dbReference type="RefSeq" id="WP_100024820.1">
    <property type="nucleotide sequence ID" value="NZ_CP024699.1"/>
</dbReference>
<gene>
    <name evidence="2" type="ORF">CTM72_06070</name>
</gene>
<feature type="chain" id="PRO_5013783645" evidence="1">
    <location>
        <begin position="24"/>
        <end position="233"/>
    </location>
</feature>
<reference evidence="2 3" key="1">
    <citation type="submission" date="2017-11" db="EMBL/GenBank/DDBJ databases">
        <title>Genome sequencing of Fusobacterium periodonticum KCOM 1261.</title>
        <authorList>
            <person name="Kook J.-K."/>
            <person name="Park S.-N."/>
            <person name="Lim Y.K."/>
        </authorList>
    </citation>
    <scope>NUCLEOTIDE SEQUENCE [LARGE SCALE GENOMIC DNA]</scope>
    <source>
        <strain evidence="2 3">KCOM 1261</strain>
    </source>
</reference>
<protein>
    <submittedName>
        <fullName evidence="2">Uncharacterized protein</fullName>
    </submittedName>
</protein>
<evidence type="ECO:0000256" key="1">
    <source>
        <dbReference type="SAM" id="SignalP"/>
    </source>
</evidence>
<dbReference type="EMBL" id="CP024699">
    <property type="protein sequence ID" value="ATV59340.1"/>
    <property type="molecule type" value="Genomic_DNA"/>
</dbReference>
<sequence>MKKFPLKFILFTIVSLFSSFVYADGVFSKYNNEVFLFSINVPIIQYKVGTGEIANLDFVKNSNSIPTKDFFSAFEAESGDGLTIKDKSESITILAYGTNYLNIEEAEGLQDMEYMKSSFRIDYIKSVFKKDKLDYNKFVKKYYNGKLPKNIDPLIYDYNKNLFIYGENVTYSTIGKNFYIISYIENNKIYYKEIIYSKNRGTYLVFEASYLPKDKKFMDPIVTEISKSINLIK</sequence>